<evidence type="ECO:0000313" key="5">
    <source>
        <dbReference type="EMBL" id="MBJ8349432.1"/>
    </source>
</evidence>
<dbReference type="InterPro" id="IPR036390">
    <property type="entry name" value="WH_DNA-bd_sf"/>
</dbReference>
<dbReference type="GO" id="GO:0003700">
    <property type="term" value="F:DNA-binding transcription factor activity"/>
    <property type="evidence" value="ECO:0007669"/>
    <property type="project" value="InterPro"/>
</dbReference>
<dbReference type="Gene3D" id="1.10.10.10">
    <property type="entry name" value="Winged helix-like DNA-binding domain superfamily/Winged helix DNA-binding domain"/>
    <property type="match status" value="1"/>
</dbReference>
<dbReference type="InterPro" id="IPR051011">
    <property type="entry name" value="Metal_resp_trans_reg"/>
</dbReference>
<dbReference type="PROSITE" id="PS50987">
    <property type="entry name" value="HTH_ARSR_2"/>
    <property type="match status" value="1"/>
</dbReference>
<dbReference type="SUPFAM" id="SSF46785">
    <property type="entry name" value="Winged helix' DNA-binding domain"/>
    <property type="match status" value="1"/>
</dbReference>
<gene>
    <name evidence="5" type="ORF">JHK64_02135</name>
</gene>
<reference evidence="5 6" key="1">
    <citation type="journal article" date="2021" name="Int. J. Syst. Evol. Microbiol.">
        <title>Streptococcus vicugnae sp. nov., isolated from faeces of alpacas (Vicugna pacos) and cattle (Bos taurus), Streptococcus zalophi sp. nov., and Streptococcus pacificus sp. nov., isolated from respiratory tract of California sea lions (Zalophus californianus).</title>
        <authorList>
            <person name="Volokhov D.V."/>
            <person name="Zagorodnyaya T.A."/>
            <person name="Shen Z."/>
            <person name="Blom J."/>
            <person name="Furtak V.A."/>
            <person name="Eisenberg T."/>
            <person name="Fan P."/>
            <person name="Jeong K.C."/>
            <person name="Gao Y."/>
            <person name="Zhang S."/>
            <person name="Amselle M."/>
        </authorList>
    </citation>
    <scope>NUCLEOTIDE SEQUENCE [LARGE SCALE GENOMIC DNA]</scope>
    <source>
        <strain evidence="6">CSL7508-lung</strain>
    </source>
</reference>
<feature type="domain" description="HTH arsR-type" evidence="4">
    <location>
        <begin position="256"/>
        <end position="350"/>
    </location>
</feature>
<dbReference type="InterPro" id="IPR001845">
    <property type="entry name" value="HTH_ArsR_DNA-bd_dom"/>
</dbReference>
<evidence type="ECO:0000259" key="4">
    <source>
        <dbReference type="PROSITE" id="PS50987"/>
    </source>
</evidence>
<keyword evidence="3" id="KW-0804">Transcription</keyword>
<evidence type="ECO:0000256" key="1">
    <source>
        <dbReference type="ARBA" id="ARBA00023015"/>
    </source>
</evidence>
<sequence>MTIKQSNDHQSMILEFLIAPVFFNSPFEDYLVDMTSKQKEILSDTLSDTDQLIELFSKYQEQIKQFYLAIPYNSSITSALYFYLLNQKKDPKTIKEVVALFKKLSEEEVKYVLSLLISNDFSETSEKEFNYITAIETSDLKADEKWYWLQAFKHPQEFMTGLCDLILTFQPIYHPFYQKYQKEREEFAKRFDVKKTYLKIPNISKEFITNMLDSPYKIFFLSPYLVRLSITRISSLVNVPYLIIASSRINEIYDANDKLDNEDLTSVLKIMSDVTRYEIFAALTKPDIKIKTIAENLGITSSAVTFHTQKLVNSKLLTINKTDDNVKYNLNKDLLKDVIKKLENDLLNDN</sequence>
<keyword evidence="2" id="KW-0238">DNA-binding</keyword>
<dbReference type="PANTHER" id="PTHR43132:SF2">
    <property type="entry name" value="ARSENICAL RESISTANCE OPERON REPRESSOR ARSR-RELATED"/>
    <property type="match status" value="1"/>
</dbReference>
<keyword evidence="6" id="KW-1185">Reference proteome</keyword>
<evidence type="ECO:0000256" key="2">
    <source>
        <dbReference type="ARBA" id="ARBA00023125"/>
    </source>
</evidence>
<dbReference type="PANTHER" id="PTHR43132">
    <property type="entry name" value="ARSENICAL RESISTANCE OPERON REPRESSOR ARSR-RELATED"/>
    <property type="match status" value="1"/>
</dbReference>
<name>A0A934P9H2_9STRE</name>
<proteinExistence type="predicted"/>
<dbReference type="Proteomes" id="UP000644875">
    <property type="component" value="Unassembled WGS sequence"/>
</dbReference>
<organism evidence="5 6">
    <name type="scientific">Streptococcus zalophi</name>
    <dbReference type="NCBI Taxonomy" id="640031"/>
    <lineage>
        <taxon>Bacteria</taxon>
        <taxon>Bacillati</taxon>
        <taxon>Bacillota</taxon>
        <taxon>Bacilli</taxon>
        <taxon>Lactobacillales</taxon>
        <taxon>Streptococcaceae</taxon>
        <taxon>Streptococcus</taxon>
    </lineage>
</organism>
<accession>A0A934P9H2</accession>
<dbReference type="SMART" id="SM00418">
    <property type="entry name" value="HTH_ARSR"/>
    <property type="match status" value="1"/>
</dbReference>
<dbReference type="AlphaFoldDB" id="A0A934P9H2"/>
<evidence type="ECO:0000313" key="6">
    <source>
        <dbReference type="Proteomes" id="UP000644875"/>
    </source>
</evidence>
<dbReference type="CDD" id="cd00090">
    <property type="entry name" value="HTH_ARSR"/>
    <property type="match status" value="1"/>
</dbReference>
<evidence type="ECO:0000256" key="3">
    <source>
        <dbReference type="ARBA" id="ARBA00023163"/>
    </source>
</evidence>
<dbReference type="GO" id="GO:0003677">
    <property type="term" value="F:DNA binding"/>
    <property type="evidence" value="ECO:0007669"/>
    <property type="project" value="UniProtKB-KW"/>
</dbReference>
<dbReference type="EMBL" id="JAENBP010000002">
    <property type="protein sequence ID" value="MBJ8349432.1"/>
    <property type="molecule type" value="Genomic_DNA"/>
</dbReference>
<dbReference type="InterPro" id="IPR036388">
    <property type="entry name" value="WH-like_DNA-bd_sf"/>
</dbReference>
<keyword evidence="1" id="KW-0805">Transcription regulation</keyword>
<protein>
    <submittedName>
        <fullName evidence="5">Helix-turn-helix transcriptional regulator</fullName>
    </submittedName>
</protein>
<dbReference type="RefSeq" id="WP_199567359.1">
    <property type="nucleotide sequence ID" value="NZ_JAENBP010000002.1"/>
</dbReference>
<comment type="caution">
    <text evidence="5">The sequence shown here is derived from an EMBL/GenBank/DDBJ whole genome shotgun (WGS) entry which is preliminary data.</text>
</comment>
<dbReference type="InterPro" id="IPR011991">
    <property type="entry name" value="ArsR-like_HTH"/>
</dbReference>